<feature type="transmembrane region" description="Helical" evidence="6">
    <location>
        <begin position="12"/>
        <end position="35"/>
    </location>
</feature>
<accession>A0A1J5S2Z4</accession>
<evidence type="ECO:0000256" key="1">
    <source>
        <dbReference type="ARBA" id="ARBA00004141"/>
    </source>
</evidence>
<dbReference type="InterPro" id="IPR020846">
    <property type="entry name" value="MFS_dom"/>
</dbReference>
<evidence type="ECO:0000313" key="8">
    <source>
        <dbReference type="EMBL" id="OIQ98612.1"/>
    </source>
</evidence>
<comment type="caution">
    <text evidence="8">The sequence shown here is derived from an EMBL/GenBank/DDBJ whole genome shotgun (WGS) entry which is preliminary data.</text>
</comment>
<feature type="transmembrane region" description="Helical" evidence="6">
    <location>
        <begin position="55"/>
        <end position="74"/>
    </location>
</feature>
<dbReference type="Gene3D" id="1.20.1250.20">
    <property type="entry name" value="MFS general substrate transporter like domains"/>
    <property type="match status" value="1"/>
</dbReference>
<feature type="domain" description="Major facilitator superfamily (MFS) profile" evidence="7">
    <location>
        <begin position="20"/>
        <end position="511"/>
    </location>
</feature>
<keyword evidence="2" id="KW-0813">Transport</keyword>
<evidence type="ECO:0000256" key="3">
    <source>
        <dbReference type="ARBA" id="ARBA00022692"/>
    </source>
</evidence>
<feature type="transmembrane region" description="Helical" evidence="6">
    <location>
        <begin position="347"/>
        <end position="363"/>
    </location>
</feature>
<reference evidence="8" key="1">
    <citation type="submission" date="2016-10" db="EMBL/GenBank/DDBJ databases">
        <title>Sequence of Gallionella enrichment culture.</title>
        <authorList>
            <person name="Poehlein A."/>
            <person name="Muehling M."/>
            <person name="Daniel R."/>
        </authorList>
    </citation>
    <scope>NUCLEOTIDE SEQUENCE</scope>
</reference>
<dbReference type="EMBL" id="MLJW01000117">
    <property type="protein sequence ID" value="OIQ98612.1"/>
    <property type="molecule type" value="Genomic_DNA"/>
</dbReference>
<evidence type="ECO:0000256" key="6">
    <source>
        <dbReference type="SAM" id="Phobius"/>
    </source>
</evidence>
<dbReference type="GO" id="GO:0022857">
    <property type="term" value="F:transmembrane transporter activity"/>
    <property type="evidence" value="ECO:0007669"/>
    <property type="project" value="InterPro"/>
</dbReference>
<feature type="transmembrane region" description="Helical" evidence="6">
    <location>
        <begin position="177"/>
        <end position="196"/>
    </location>
</feature>
<feature type="transmembrane region" description="Helical" evidence="6">
    <location>
        <begin position="146"/>
        <end position="171"/>
    </location>
</feature>
<keyword evidence="4 6" id="KW-1133">Transmembrane helix</keyword>
<organism evidence="8">
    <name type="scientific">mine drainage metagenome</name>
    <dbReference type="NCBI Taxonomy" id="410659"/>
    <lineage>
        <taxon>unclassified sequences</taxon>
        <taxon>metagenomes</taxon>
        <taxon>ecological metagenomes</taxon>
    </lineage>
</organism>
<evidence type="ECO:0000256" key="2">
    <source>
        <dbReference type="ARBA" id="ARBA00022448"/>
    </source>
</evidence>
<dbReference type="PANTHER" id="PTHR42718">
    <property type="entry name" value="MAJOR FACILITATOR SUPERFAMILY MULTIDRUG TRANSPORTER MFSC"/>
    <property type="match status" value="1"/>
</dbReference>
<feature type="transmembrane region" description="Helical" evidence="6">
    <location>
        <begin position="117"/>
        <end position="134"/>
    </location>
</feature>
<evidence type="ECO:0000256" key="5">
    <source>
        <dbReference type="ARBA" id="ARBA00023136"/>
    </source>
</evidence>
<dbReference type="InterPro" id="IPR011701">
    <property type="entry name" value="MFS"/>
</dbReference>
<dbReference type="Pfam" id="PF07690">
    <property type="entry name" value="MFS_1"/>
    <property type="match status" value="1"/>
</dbReference>
<feature type="transmembrane region" description="Helical" evidence="6">
    <location>
        <begin position="282"/>
        <end position="304"/>
    </location>
</feature>
<keyword evidence="3 6" id="KW-0812">Transmembrane</keyword>
<evidence type="ECO:0000256" key="4">
    <source>
        <dbReference type="ARBA" id="ARBA00022989"/>
    </source>
</evidence>
<feature type="transmembrane region" description="Helical" evidence="6">
    <location>
        <begin position="216"/>
        <end position="233"/>
    </location>
</feature>
<feature type="transmembrane region" description="Helical" evidence="6">
    <location>
        <begin position="482"/>
        <end position="506"/>
    </location>
</feature>
<dbReference type="PROSITE" id="PS50850">
    <property type="entry name" value="MFS"/>
    <property type="match status" value="1"/>
</dbReference>
<dbReference type="SUPFAM" id="SSF103473">
    <property type="entry name" value="MFS general substrate transporter"/>
    <property type="match status" value="1"/>
</dbReference>
<proteinExistence type="predicted"/>
<dbReference type="InterPro" id="IPR036259">
    <property type="entry name" value="MFS_trans_sf"/>
</dbReference>
<sequence length="529" mass="58853">MILKWGHCSNELPTIQFLLLNIALGIGHFIILLSAGAYLPMLPYIAGSVGEGIPYTVWGQSNYFTAMGAAFLIARPLMRRFGPRDIAITAYLVFAVSSLMVLLTTQVFPLMTTARTLQGFSAGLSLSPSFYLLLGHYKKTKQHVAIGLWGLAAFTPFSIGPALGGYCAYILGNWRILFLLGGGISLFVASIIWAILEEKDADIDPTFFIRPHLRIFAIFAIACLCLQSFFNVGLLSDLTSRESELWWSGLFIILWFSIFLIVNSNEKGLLIDFNIFKYPNYLISMIILCLGFMALQSSIVQYLIRLQTVEGNTAWHAGLIFLPIFVFSKPLNLLAQYLIHHGYDPRMLASISFFSFAFSFWWMSGFVRPAPWESLIWPMLLEGAAFGLFLISMTSIALGNVPAEKQLHAVDLLNSARNICAGLAITISDLCWDHYISHVRSYLSAPIDLDHDFLTGFLNYSNFSAVAGQQLIHLKIIKQSGLLTINAMFYTLALIFGALGVAIWIASPKHIIHKKIVLDSMVESIGEEP</sequence>
<protein>
    <submittedName>
        <fullName evidence="8">Multidrug export protein EmrB</fullName>
    </submittedName>
</protein>
<keyword evidence="5 6" id="KW-0472">Membrane</keyword>
<evidence type="ECO:0000259" key="7">
    <source>
        <dbReference type="PROSITE" id="PS50850"/>
    </source>
</evidence>
<feature type="transmembrane region" description="Helical" evidence="6">
    <location>
        <begin position="86"/>
        <end position="111"/>
    </location>
</feature>
<dbReference type="AlphaFoldDB" id="A0A1J5S2Z4"/>
<comment type="subcellular location">
    <subcellularLocation>
        <location evidence="1">Membrane</location>
        <topology evidence="1">Multi-pass membrane protein</topology>
    </subcellularLocation>
</comment>
<dbReference type="PANTHER" id="PTHR42718:SF9">
    <property type="entry name" value="MAJOR FACILITATOR SUPERFAMILY MULTIDRUG TRANSPORTER MFSC"/>
    <property type="match status" value="1"/>
</dbReference>
<feature type="transmembrane region" description="Helical" evidence="6">
    <location>
        <begin position="245"/>
        <end position="262"/>
    </location>
</feature>
<name>A0A1J5S2Z4_9ZZZZ</name>
<dbReference type="GO" id="GO:0016020">
    <property type="term" value="C:membrane"/>
    <property type="evidence" value="ECO:0007669"/>
    <property type="project" value="UniProtKB-SubCell"/>
</dbReference>
<feature type="transmembrane region" description="Helical" evidence="6">
    <location>
        <begin position="316"/>
        <end position="335"/>
    </location>
</feature>
<gene>
    <name evidence="8" type="primary">emrB_13</name>
    <name evidence="8" type="ORF">GALL_194370</name>
</gene>
<feature type="transmembrane region" description="Helical" evidence="6">
    <location>
        <begin position="375"/>
        <end position="398"/>
    </location>
</feature>